<dbReference type="AlphaFoldDB" id="A0A7L7KTK6"/>
<keyword evidence="2" id="KW-0732">Signal</keyword>
<feature type="signal peptide" evidence="2">
    <location>
        <begin position="1"/>
        <end position="24"/>
    </location>
</feature>
<dbReference type="EMBL" id="CP048914">
    <property type="protein sequence ID" value="QMS85304.1"/>
    <property type="molecule type" value="Genomic_DNA"/>
</dbReference>
<evidence type="ECO:0000256" key="2">
    <source>
        <dbReference type="SAM" id="SignalP"/>
    </source>
</evidence>
<organism evidence="3 4">
    <name type="scientific">Candidatus Xianfuyuplasma coldseepsis</name>
    <dbReference type="NCBI Taxonomy" id="2782163"/>
    <lineage>
        <taxon>Bacteria</taxon>
        <taxon>Bacillati</taxon>
        <taxon>Mycoplasmatota</taxon>
        <taxon>Mollicutes</taxon>
        <taxon>Candidatus Izemoplasmatales</taxon>
        <taxon>Candidatus Izemoplasmataceae</taxon>
        <taxon>Candidatus Xianfuyuplasma</taxon>
    </lineage>
</organism>
<name>A0A7L7KTK6_9MOLU</name>
<accession>A0A7L7KTK6</accession>
<sequence length="299" mass="34487">MKKWIFALVTILAFLLQTSDISMAMWVDPVTVFFTDCDYSTPVDIHVDVLVQSDVATDTVLPSYSSEYSNYESFTFLNDGDYISYRAYIDNNIWTDETCEYDVLFDVESYDDFYVVVFQSDGTVLAQEFYTYEETAEVYLDDEYFYFEYSISTSELTLVSEPIHGEGYGGWEVLLYFMIGIMILAGIGILLFMYYLISYVLRKHVIREQRKGFYYLTYGPQVVVLLLIARSVTHSSGEDTVVMWMLLTLGFDLIALIGTFILRDKVVQKIPVKPILLLHGALIIFDLMAWGILIGFMFD</sequence>
<evidence type="ECO:0000313" key="4">
    <source>
        <dbReference type="Proteomes" id="UP000514720"/>
    </source>
</evidence>
<keyword evidence="4" id="KW-1185">Reference proteome</keyword>
<feature type="transmembrane region" description="Helical" evidence="1">
    <location>
        <begin position="213"/>
        <end position="229"/>
    </location>
</feature>
<reference evidence="3 4" key="1">
    <citation type="submission" date="2020-02" db="EMBL/GenBank/DDBJ databases">
        <authorList>
            <person name="Zheng R.K."/>
            <person name="Sun C.M."/>
        </authorList>
    </citation>
    <scope>NUCLEOTIDE SEQUENCE [LARGE SCALE GENOMIC DNA]</scope>
    <source>
        <strain evidence="4">zrk13</strain>
    </source>
</reference>
<dbReference type="KEGG" id="xcl:G4Z02_05910"/>
<keyword evidence="1" id="KW-1133">Transmembrane helix</keyword>
<feature type="chain" id="PRO_5029700654" evidence="2">
    <location>
        <begin position="25"/>
        <end position="299"/>
    </location>
</feature>
<feature type="transmembrane region" description="Helical" evidence="1">
    <location>
        <begin position="274"/>
        <end position="298"/>
    </location>
</feature>
<protein>
    <submittedName>
        <fullName evidence="3">Uncharacterized protein</fullName>
    </submittedName>
</protein>
<evidence type="ECO:0000256" key="1">
    <source>
        <dbReference type="SAM" id="Phobius"/>
    </source>
</evidence>
<gene>
    <name evidence="3" type="ORF">G4Z02_05910</name>
</gene>
<feature type="transmembrane region" description="Helical" evidence="1">
    <location>
        <begin position="173"/>
        <end position="201"/>
    </location>
</feature>
<keyword evidence="1" id="KW-0472">Membrane</keyword>
<proteinExistence type="predicted"/>
<dbReference type="RefSeq" id="WP_258877095.1">
    <property type="nucleotide sequence ID" value="NZ_CP048914.1"/>
</dbReference>
<evidence type="ECO:0000313" key="3">
    <source>
        <dbReference type="EMBL" id="QMS85304.1"/>
    </source>
</evidence>
<feature type="transmembrane region" description="Helical" evidence="1">
    <location>
        <begin position="241"/>
        <end position="262"/>
    </location>
</feature>
<keyword evidence="1" id="KW-0812">Transmembrane</keyword>
<dbReference type="Proteomes" id="UP000514720">
    <property type="component" value="Chromosome"/>
</dbReference>